<dbReference type="Pfam" id="PF04402">
    <property type="entry name" value="SIMPL"/>
    <property type="match status" value="1"/>
</dbReference>
<dbReference type="EMBL" id="BAAACI010000001">
    <property type="protein sequence ID" value="GAA0767011.1"/>
    <property type="molecule type" value="Genomic_DNA"/>
</dbReference>
<sequence length="218" mass="24624">MEDRVISVKGKGKASVPPDTIEINMILTTVKPTYEEALNAASRDLDELRSCLRSAGFDKKDIKTTNFRVDTKYENIADPNGNYRRVFVGYEVTNSLRIEFENNTMRLTRVLNALAGCPATPEFSIRYKVKDDTKIKNLLLERAVEDARLKAKVMAEAAGVRLGKILRIDYSGDDIQLYRDIYSMNKNLISTGVAPNIDLQPDDIEVEDTVTVVWRIES</sequence>
<dbReference type="Gene3D" id="3.30.110.170">
    <property type="entry name" value="Protein of unknown function (DUF541), domain 1"/>
    <property type="match status" value="1"/>
</dbReference>
<dbReference type="PANTHER" id="PTHR34387">
    <property type="entry name" value="SLR1258 PROTEIN"/>
    <property type="match status" value="1"/>
</dbReference>
<proteinExistence type="predicted"/>
<dbReference type="InterPro" id="IPR007497">
    <property type="entry name" value="SIMPL/DUF541"/>
</dbReference>
<dbReference type="PANTHER" id="PTHR34387:SF2">
    <property type="entry name" value="SLR1258 PROTEIN"/>
    <property type="match status" value="1"/>
</dbReference>
<gene>
    <name evidence="1" type="ORF">GCM10008908_05520</name>
</gene>
<dbReference type="Proteomes" id="UP001501047">
    <property type="component" value="Unassembled WGS sequence"/>
</dbReference>
<evidence type="ECO:0000313" key="2">
    <source>
        <dbReference type="Proteomes" id="UP001501047"/>
    </source>
</evidence>
<reference evidence="2" key="1">
    <citation type="journal article" date="2019" name="Int. J. Syst. Evol. Microbiol.">
        <title>The Global Catalogue of Microorganisms (GCM) 10K type strain sequencing project: providing services to taxonomists for standard genome sequencing and annotation.</title>
        <authorList>
            <consortium name="The Broad Institute Genomics Platform"/>
            <consortium name="The Broad Institute Genome Sequencing Center for Infectious Disease"/>
            <person name="Wu L."/>
            <person name="Ma J."/>
        </authorList>
    </citation>
    <scope>NUCLEOTIDE SEQUENCE [LARGE SCALE GENOMIC DNA]</scope>
    <source>
        <strain evidence="2">JCM 1417</strain>
    </source>
</reference>
<comment type="caution">
    <text evidence="1">The sequence shown here is derived from an EMBL/GenBank/DDBJ whole genome shotgun (WGS) entry which is preliminary data.</text>
</comment>
<evidence type="ECO:0008006" key="3">
    <source>
        <dbReference type="Google" id="ProtNLM"/>
    </source>
</evidence>
<dbReference type="InterPro" id="IPR052022">
    <property type="entry name" value="26kDa_periplasmic_antigen"/>
</dbReference>
<name>A0ABP3VVQ9_CLOSU</name>
<dbReference type="Gene3D" id="3.30.70.2970">
    <property type="entry name" value="Protein of unknown function (DUF541), domain 2"/>
    <property type="match status" value="1"/>
</dbReference>
<protein>
    <recommendedName>
        <fullName evidence="3">DUF541 domain-containing protein</fullName>
    </recommendedName>
</protein>
<evidence type="ECO:0000313" key="1">
    <source>
        <dbReference type="EMBL" id="GAA0767011.1"/>
    </source>
</evidence>
<organism evidence="1 2">
    <name type="scientific">Clostridium subterminale</name>
    <dbReference type="NCBI Taxonomy" id="1550"/>
    <lineage>
        <taxon>Bacteria</taxon>
        <taxon>Bacillati</taxon>
        <taxon>Bacillota</taxon>
        <taxon>Clostridia</taxon>
        <taxon>Eubacteriales</taxon>
        <taxon>Clostridiaceae</taxon>
        <taxon>Clostridium</taxon>
    </lineage>
</organism>
<dbReference type="RefSeq" id="WP_343823411.1">
    <property type="nucleotide sequence ID" value="NZ_BAAACI010000001.1"/>
</dbReference>
<keyword evidence="2" id="KW-1185">Reference proteome</keyword>
<accession>A0ABP3VVQ9</accession>